<dbReference type="AlphaFoldDB" id="A0A9W4H7J2"/>
<feature type="compositionally biased region" description="Basic residues" evidence="1">
    <location>
        <begin position="132"/>
        <end position="189"/>
    </location>
</feature>
<organism evidence="2 3">
    <name type="scientific">Actinacidiphila bryophytorum</name>
    <dbReference type="NCBI Taxonomy" id="1436133"/>
    <lineage>
        <taxon>Bacteria</taxon>
        <taxon>Bacillati</taxon>
        <taxon>Actinomycetota</taxon>
        <taxon>Actinomycetes</taxon>
        <taxon>Kitasatosporales</taxon>
        <taxon>Streptomycetaceae</taxon>
        <taxon>Actinacidiphila</taxon>
    </lineage>
</organism>
<evidence type="ECO:0000256" key="1">
    <source>
        <dbReference type="SAM" id="MobiDB-lite"/>
    </source>
</evidence>
<reference evidence="2" key="1">
    <citation type="submission" date="2021-06" db="EMBL/GenBank/DDBJ databases">
        <authorList>
            <person name="Arsene-Ploetze F."/>
        </authorList>
    </citation>
    <scope>NUCLEOTIDE SEQUENCE</scope>
    <source>
        <strain evidence="2">SBRY1</strain>
    </source>
</reference>
<sequence>MCRAPADTAISAFMGAFQAIDRDGNEPRYRGMISPIRSGCCRLPGCCREGVRPGVHCMAGVSSARGGPAVRRAGAKARPQDGRFGSAAARRAVPGVANAPCGAALWCGQFGPRAAPHARHKERTRSAPQTLRPRHRSRLPRRRGGVGRLRHGGGARRSPHLRRPVRHRRRRRPARRARLRPAVGARRRHFDGLPDRDQLLGPRRHGPRDLGRPLPVRQLHRGAGRLPGDRPAAAIGHLRPA</sequence>
<comment type="caution">
    <text evidence="2">The sequence shown here is derived from an EMBL/GenBank/DDBJ whole genome shotgun (WGS) entry which is preliminary data.</text>
</comment>
<gene>
    <name evidence="2" type="ORF">SBRY_70326</name>
</gene>
<evidence type="ECO:0000313" key="3">
    <source>
        <dbReference type="Proteomes" id="UP001153328"/>
    </source>
</evidence>
<proteinExistence type="predicted"/>
<dbReference type="EMBL" id="CAJVAX010000021">
    <property type="protein sequence ID" value="CAG7656026.1"/>
    <property type="molecule type" value="Genomic_DNA"/>
</dbReference>
<dbReference type="Proteomes" id="UP001153328">
    <property type="component" value="Unassembled WGS sequence"/>
</dbReference>
<protein>
    <submittedName>
        <fullName evidence="2">Uncharacterized protein</fullName>
    </submittedName>
</protein>
<name>A0A9W4H7J2_9ACTN</name>
<keyword evidence="3" id="KW-1185">Reference proteome</keyword>
<evidence type="ECO:0000313" key="2">
    <source>
        <dbReference type="EMBL" id="CAG7656026.1"/>
    </source>
</evidence>
<accession>A0A9W4H7J2</accession>
<feature type="region of interest" description="Disordered" evidence="1">
    <location>
        <begin position="115"/>
        <end position="241"/>
    </location>
</feature>